<dbReference type="SUPFAM" id="SSF56655">
    <property type="entry name" value="Carbohydrate phosphatase"/>
    <property type="match status" value="1"/>
</dbReference>
<dbReference type="RefSeq" id="WP_091866235.1">
    <property type="nucleotide sequence ID" value="NZ_FNAO01000002.1"/>
</dbReference>
<proteinExistence type="predicted"/>
<evidence type="ECO:0000313" key="2">
    <source>
        <dbReference type="Proteomes" id="UP000199109"/>
    </source>
</evidence>
<gene>
    <name evidence="1" type="ORF">SAMN05421636_102349</name>
</gene>
<dbReference type="EMBL" id="FNAO01000002">
    <property type="protein sequence ID" value="SDD92934.1"/>
    <property type="molecule type" value="Genomic_DNA"/>
</dbReference>
<dbReference type="Proteomes" id="UP000199109">
    <property type="component" value="Unassembled WGS sequence"/>
</dbReference>
<accession>A0A1G6YR14</accession>
<evidence type="ECO:0000313" key="1">
    <source>
        <dbReference type="EMBL" id="SDD92934.1"/>
    </source>
</evidence>
<protein>
    <submittedName>
        <fullName evidence="1">3'(2'), 5'-bisphosphate nucleotidase</fullName>
    </submittedName>
</protein>
<dbReference type="AlphaFoldDB" id="A0A1G6YR14"/>
<keyword evidence="2" id="KW-1185">Reference proteome</keyword>
<dbReference type="STRING" id="641691.SAMN05421636_102349"/>
<sequence length="66" mass="7473">MNMEKKYQTAIEAAIAGGKEILKIYHFDEIQVERKGDNSPLTQADKAANSKIIQFLDKTDYPIISE</sequence>
<organism evidence="1 2">
    <name type="scientific">Pricia antarctica</name>
    <dbReference type="NCBI Taxonomy" id="641691"/>
    <lineage>
        <taxon>Bacteria</taxon>
        <taxon>Pseudomonadati</taxon>
        <taxon>Bacteroidota</taxon>
        <taxon>Flavobacteriia</taxon>
        <taxon>Flavobacteriales</taxon>
        <taxon>Flavobacteriaceae</taxon>
        <taxon>Pricia</taxon>
    </lineage>
</organism>
<reference evidence="1 2" key="1">
    <citation type="submission" date="2016-10" db="EMBL/GenBank/DDBJ databases">
        <authorList>
            <person name="de Groot N.N."/>
        </authorList>
    </citation>
    <scope>NUCLEOTIDE SEQUENCE [LARGE SCALE GENOMIC DNA]</scope>
    <source>
        <strain evidence="1 2">DSM 23421</strain>
    </source>
</reference>
<dbReference type="Gene3D" id="3.30.540.10">
    <property type="entry name" value="Fructose-1,6-Bisphosphatase, subunit A, domain 1"/>
    <property type="match status" value="1"/>
</dbReference>
<name>A0A1G6YR14_9FLAO</name>